<dbReference type="CDD" id="cd02042">
    <property type="entry name" value="ParAB_family"/>
    <property type="match status" value="1"/>
</dbReference>
<protein>
    <submittedName>
        <fullName evidence="4">ParA family protein</fullName>
    </submittedName>
</protein>
<dbReference type="InterPro" id="IPR025669">
    <property type="entry name" value="AAA_dom"/>
</dbReference>
<dbReference type="Pfam" id="PF13614">
    <property type="entry name" value="AAA_31"/>
    <property type="match status" value="1"/>
</dbReference>
<evidence type="ECO:0000313" key="5">
    <source>
        <dbReference type="Proteomes" id="UP000280344"/>
    </source>
</evidence>
<gene>
    <name evidence="4" type="ORF">EJ997_09480</name>
</gene>
<proteinExistence type="inferred from homology"/>
<dbReference type="Gene3D" id="3.40.50.300">
    <property type="entry name" value="P-loop containing nucleotide triphosphate hydrolases"/>
    <property type="match status" value="1"/>
</dbReference>
<evidence type="ECO:0000256" key="2">
    <source>
        <dbReference type="ARBA" id="ARBA00059092"/>
    </source>
</evidence>
<name>A0A3Q9G640_9ACTO</name>
<dbReference type="EMBL" id="CP034593">
    <property type="protein sequence ID" value="AZQ78231.1"/>
    <property type="molecule type" value="Genomic_DNA"/>
</dbReference>
<keyword evidence="5" id="KW-1185">Reference proteome</keyword>
<evidence type="ECO:0000313" key="4">
    <source>
        <dbReference type="EMBL" id="AZQ78231.1"/>
    </source>
</evidence>
<dbReference type="SUPFAM" id="SSF52540">
    <property type="entry name" value="P-loop containing nucleoside triphosphate hydrolases"/>
    <property type="match status" value="1"/>
</dbReference>
<dbReference type="Proteomes" id="UP000280344">
    <property type="component" value="Chromosome"/>
</dbReference>
<dbReference type="RefSeq" id="WP_126705030.1">
    <property type="nucleotide sequence ID" value="NZ_CP034593.1"/>
</dbReference>
<organism evidence="4 5">
    <name type="scientific">Flaviflexus ciconiae</name>
    <dbReference type="NCBI Taxonomy" id="2496867"/>
    <lineage>
        <taxon>Bacteria</taxon>
        <taxon>Bacillati</taxon>
        <taxon>Actinomycetota</taxon>
        <taxon>Actinomycetes</taxon>
        <taxon>Actinomycetales</taxon>
        <taxon>Actinomycetaceae</taxon>
        <taxon>Flaviflexus</taxon>
    </lineage>
</organism>
<accession>A0A3Q9G640</accession>
<sequence length="297" mass="31869">MATTSGGSPIANELATARSARQRLNKAVFERPAKTRIMTVTNQKGGVGKTTTTVNIAAALAKHGLNVLVIDSDPQGNASTALGVEHGSETASIYDVLIGDMTVAEVVQDSPEGPSLKVVPATIHLSGAEIELVNIDQRESKLKEALEVYLTSVNTDKETRLDYVLIDCPPSLGLLTINAMVAATEAFIPIQCEYYALEGLSQLLNNIQLVQNSLNGEIEISTILLTMFDRRTNLANEVAQEVRSHFPDATLNTKIPRSVRISEAPSFQQTVITYDSSSTGAIAYEQAALEITKRGAN</sequence>
<evidence type="ECO:0000259" key="3">
    <source>
        <dbReference type="Pfam" id="PF13614"/>
    </source>
</evidence>
<dbReference type="KEGG" id="flh:EJ997_09480"/>
<dbReference type="OrthoDB" id="9815116at2"/>
<comment type="function">
    <text evidence="2">May play a role in septum formation.</text>
</comment>
<comment type="similarity">
    <text evidence="1">Belongs to the ParA family.</text>
</comment>
<dbReference type="AlphaFoldDB" id="A0A3Q9G640"/>
<evidence type="ECO:0000256" key="1">
    <source>
        <dbReference type="ARBA" id="ARBA00006976"/>
    </source>
</evidence>
<feature type="domain" description="AAA" evidence="3">
    <location>
        <begin position="36"/>
        <end position="220"/>
    </location>
</feature>
<dbReference type="CDD" id="cd01983">
    <property type="entry name" value="SIMIBI"/>
    <property type="match status" value="1"/>
</dbReference>
<dbReference type="InterPro" id="IPR027417">
    <property type="entry name" value="P-loop_NTPase"/>
</dbReference>
<dbReference type="InterPro" id="IPR050678">
    <property type="entry name" value="DNA_Partitioning_ATPase"/>
</dbReference>
<reference evidence="4 5" key="1">
    <citation type="submission" date="2018-12" db="EMBL/GenBank/DDBJ databases">
        <title>Complete genome sequence of Flaviflexus sp. H23T48.</title>
        <authorList>
            <person name="Bae J.-W."/>
            <person name="Lee J.-Y."/>
        </authorList>
    </citation>
    <scope>NUCLEOTIDE SEQUENCE [LARGE SCALE GENOMIC DNA]</scope>
    <source>
        <strain evidence="4 5">H23T48</strain>
    </source>
</reference>
<dbReference type="FunFam" id="3.40.50.300:FF:000285">
    <property type="entry name" value="Sporulation initiation inhibitor Soj"/>
    <property type="match status" value="1"/>
</dbReference>
<dbReference type="PANTHER" id="PTHR13696">
    <property type="entry name" value="P-LOOP CONTAINING NUCLEOSIDE TRIPHOSPHATE HYDROLASE"/>
    <property type="match status" value="1"/>
</dbReference>
<dbReference type="PANTHER" id="PTHR13696:SF52">
    <property type="entry name" value="PARA FAMILY PROTEIN CT_582"/>
    <property type="match status" value="1"/>
</dbReference>